<dbReference type="EMBL" id="JBBNAG010000011">
    <property type="protein sequence ID" value="KAK9094824.1"/>
    <property type="molecule type" value="Genomic_DNA"/>
</dbReference>
<dbReference type="CDD" id="cd00010">
    <property type="entry name" value="AAI_LTSS"/>
    <property type="match status" value="1"/>
</dbReference>
<protein>
    <recommendedName>
        <fullName evidence="1">Bifunctional inhibitor/plant lipid transfer protein/seed storage helical domain-containing protein</fullName>
    </recommendedName>
</protein>
<dbReference type="SUPFAM" id="SSF47699">
    <property type="entry name" value="Bifunctional inhibitor/lipid-transfer protein/seed storage 2S albumin"/>
    <property type="match status" value="1"/>
</dbReference>
<gene>
    <name evidence="2" type="ORF">Scep_026293</name>
</gene>
<organism evidence="2 3">
    <name type="scientific">Stephania cephalantha</name>
    <dbReference type="NCBI Taxonomy" id="152367"/>
    <lineage>
        <taxon>Eukaryota</taxon>
        <taxon>Viridiplantae</taxon>
        <taxon>Streptophyta</taxon>
        <taxon>Embryophyta</taxon>
        <taxon>Tracheophyta</taxon>
        <taxon>Spermatophyta</taxon>
        <taxon>Magnoliopsida</taxon>
        <taxon>Ranunculales</taxon>
        <taxon>Menispermaceae</taxon>
        <taxon>Menispermoideae</taxon>
        <taxon>Cissampelideae</taxon>
        <taxon>Stephania</taxon>
    </lineage>
</organism>
<dbReference type="Pfam" id="PF14368">
    <property type="entry name" value="LTP_2"/>
    <property type="match status" value="1"/>
</dbReference>
<dbReference type="InterPro" id="IPR036312">
    <property type="entry name" value="Bifun_inhib/LTP/seed_sf"/>
</dbReference>
<evidence type="ECO:0000313" key="3">
    <source>
        <dbReference type="Proteomes" id="UP001419268"/>
    </source>
</evidence>
<dbReference type="AlphaFoldDB" id="A0AAP0ETR6"/>
<name>A0AAP0ETR6_9MAGN</name>
<dbReference type="InterPro" id="IPR016140">
    <property type="entry name" value="Bifunc_inhib/LTP/seed_store"/>
</dbReference>
<keyword evidence="3" id="KW-1185">Reference proteome</keyword>
<evidence type="ECO:0000259" key="1">
    <source>
        <dbReference type="Pfam" id="PF14368"/>
    </source>
</evidence>
<proteinExistence type="predicted"/>
<sequence>MCLDYGTGKVAQPSSECYSSVKDIKTKDSACLCFFIQQVHSGGTNLKSLGLQEARILQLQNACSINATLSDCVNKINKHFLSM</sequence>
<dbReference type="Proteomes" id="UP001419268">
    <property type="component" value="Unassembled WGS sequence"/>
</dbReference>
<dbReference type="Gene3D" id="1.10.110.10">
    <property type="entry name" value="Plant lipid-transfer and hydrophobic proteins"/>
    <property type="match status" value="1"/>
</dbReference>
<feature type="domain" description="Bifunctional inhibitor/plant lipid transfer protein/seed storage helical" evidence="1">
    <location>
        <begin position="2"/>
        <end position="72"/>
    </location>
</feature>
<reference evidence="2 3" key="1">
    <citation type="submission" date="2024-01" db="EMBL/GenBank/DDBJ databases">
        <title>Genome assemblies of Stephania.</title>
        <authorList>
            <person name="Yang L."/>
        </authorList>
    </citation>
    <scope>NUCLEOTIDE SEQUENCE [LARGE SCALE GENOMIC DNA]</scope>
    <source>
        <strain evidence="2">JXDWG</strain>
        <tissue evidence="2">Leaf</tissue>
    </source>
</reference>
<accession>A0AAP0ETR6</accession>
<comment type="caution">
    <text evidence="2">The sequence shown here is derived from an EMBL/GenBank/DDBJ whole genome shotgun (WGS) entry which is preliminary data.</text>
</comment>
<evidence type="ECO:0000313" key="2">
    <source>
        <dbReference type="EMBL" id="KAK9094824.1"/>
    </source>
</evidence>